<organism evidence="1">
    <name type="scientific">uncultured bacterium</name>
    <name type="common">gcode 4</name>
    <dbReference type="NCBI Taxonomy" id="1234023"/>
    <lineage>
        <taxon>Bacteria</taxon>
        <taxon>environmental samples</taxon>
    </lineage>
</organism>
<dbReference type="AlphaFoldDB" id="K1YMS4"/>
<name>K1YMS4_9BACT</name>
<accession>K1YMS4</accession>
<sequence>MKPYKNLGWDSGVTGYESGTDYIIVQFASGKDTLYTYTHAHTGILHVENMKKFADAGMGLNSYISTNKPLYSFKK</sequence>
<comment type="caution">
    <text evidence="1">The sequence shown here is derived from an EMBL/GenBank/DDBJ whole genome shotgun (WGS) entry which is preliminary data.</text>
</comment>
<proteinExistence type="predicted"/>
<gene>
    <name evidence="1" type="ORF">ACD_71C00191G0001</name>
</gene>
<dbReference type="EMBL" id="AMFJ01028922">
    <property type="protein sequence ID" value="EKD44265.1"/>
    <property type="molecule type" value="Genomic_DNA"/>
</dbReference>
<protein>
    <recommendedName>
        <fullName evidence="2">KTSC domain-containing protein</fullName>
    </recommendedName>
</protein>
<evidence type="ECO:0008006" key="2">
    <source>
        <dbReference type="Google" id="ProtNLM"/>
    </source>
</evidence>
<reference evidence="1" key="1">
    <citation type="journal article" date="2012" name="Science">
        <title>Fermentation, hydrogen, and sulfur metabolism in multiple uncultivated bacterial phyla.</title>
        <authorList>
            <person name="Wrighton K.C."/>
            <person name="Thomas B.C."/>
            <person name="Sharon I."/>
            <person name="Miller C.S."/>
            <person name="Castelle C.J."/>
            <person name="VerBerkmoes N.C."/>
            <person name="Wilkins M.J."/>
            <person name="Hettich R.L."/>
            <person name="Lipton M.S."/>
            <person name="Williams K.H."/>
            <person name="Long P.E."/>
            <person name="Banfield J.F."/>
        </authorList>
    </citation>
    <scope>NUCLEOTIDE SEQUENCE [LARGE SCALE GENOMIC DNA]</scope>
</reference>
<evidence type="ECO:0000313" key="1">
    <source>
        <dbReference type="EMBL" id="EKD44265.1"/>
    </source>
</evidence>